<evidence type="ECO:0000313" key="2">
    <source>
        <dbReference type="EMBL" id="GFR19348.1"/>
    </source>
</evidence>
<feature type="transmembrane region" description="Helical" evidence="1">
    <location>
        <begin position="127"/>
        <end position="147"/>
    </location>
</feature>
<dbReference type="EMBL" id="BMAO01007909">
    <property type="protein sequence ID" value="GFR19348.1"/>
    <property type="molecule type" value="Genomic_DNA"/>
</dbReference>
<feature type="transmembrane region" description="Helical" evidence="1">
    <location>
        <begin position="236"/>
        <end position="257"/>
    </location>
</feature>
<name>A0A8X6H9L1_TRICU</name>
<sequence length="382" mass="43577">MKTEAIIITNEAVSIEVLKKKLGKLFIVLELIGIRVFEEKQQKGVKCFLLTIIKLCYPCFLHFSTVFLWCGTILSGDVDYAAILDMVVPLLATIMWWMMYTRRLSLKIFLIHVADTMSANLILKTRYLAFAVNVSLCLIFFYPFLLIKVKLLQHSKNTVNIFEGFRYVHEIIFPSVVSVIYTAICYLLLENLRIFKFRFQKEMNFTSIVTITALKKKYMAVVKSVEMFEDLFSTPALFLMMKNFCTLSIAIMDMMYIKNWISKLSLEVFFYFAFIFVSLGILTVYAGNIPLELSSIKTVLLDIMSEQSGPDGSFCGEKQIQCIFQRDVTVLTGWKIFNFDRGFLLKSLVTVIAQAVLIYQLGVTVSSSGGSSNTCSKNCSAF</sequence>
<reference evidence="2" key="1">
    <citation type="submission" date="2020-07" db="EMBL/GenBank/DDBJ databases">
        <title>Multicomponent nature underlies the extraordinary mechanical properties of spider dragline silk.</title>
        <authorList>
            <person name="Kono N."/>
            <person name="Nakamura H."/>
            <person name="Mori M."/>
            <person name="Yoshida Y."/>
            <person name="Ohtoshi R."/>
            <person name="Malay A.D."/>
            <person name="Moran D.A.P."/>
            <person name="Tomita M."/>
            <person name="Numata K."/>
            <person name="Arakawa K."/>
        </authorList>
    </citation>
    <scope>NUCLEOTIDE SEQUENCE</scope>
</reference>
<keyword evidence="1" id="KW-0812">Transmembrane</keyword>
<proteinExistence type="predicted"/>
<feature type="transmembrane region" description="Helical" evidence="1">
    <location>
        <begin position="47"/>
        <end position="74"/>
    </location>
</feature>
<accession>A0A8X6H9L1</accession>
<comment type="caution">
    <text evidence="2">The sequence shown here is derived from an EMBL/GenBank/DDBJ whole genome shotgun (WGS) entry which is preliminary data.</text>
</comment>
<dbReference type="Proteomes" id="UP000887116">
    <property type="component" value="Unassembled WGS sequence"/>
</dbReference>
<feature type="transmembrane region" description="Helical" evidence="1">
    <location>
        <begin position="269"/>
        <end position="287"/>
    </location>
</feature>
<dbReference type="AlphaFoldDB" id="A0A8X6H9L1"/>
<organism evidence="2 3">
    <name type="scientific">Trichonephila clavata</name>
    <name type="common">Joro spider</name>
    <name type="synonym">Nephila clavata</name>
    <dbReference type="NCBI Taxonomy" id="2740835"/>
    <lineage>
        <taxon>Eukaryota</taxon>
        <taxon>Metazoa</taxon>
        <taxon>Ecdysozoa</taxon>
        <taxon>Arthropoda</taxon>
        <taxon>Chelicerata</taxon>
        <taxon>Arachnida</taxon>
        <taxon>Araneae</taxon>
        <taxon>Araneomorphae</taxon>
        <taxon>Entelegynae</taxon>
        <taxon>Araneoidea</taxon>
        <taxon>Nephilidae</taxon>
        <taxon>Trichonephila</taxon>
    </lineage>
</organism>
<dbReference type="OrthoDB" id="6427482at2759"/>
<keyword evidence="1" id="KW-1133">Transmembrane helix</keyword>
<protein>
    <submittedName>
        <fullName evidence="2">Uncharacterized protein</fullName>
    </submittedName>
</protein>
<evidence type="ECO:0000256" key="1">
    <source>
        <dbReference type="SAM" id="Phobius"/>
    </source>
</evidence>
<keyword evidence="3" id="KW-1185">Reference proteome</keyword>
<feature type="transmembrane region" description="Helical" evidence="1">
    <location>
        <begin position="343"/>
        <end position="362"/>
    </location>
</feature>
<evidence type="ECO:0000313" key="3">
    <source>
        <dbReference type="Proteomes" id="UP000887116"/>
    </source>
</evidence>
<feature type="transmembrane region" description="Helical" evidence="1">
    <location>
        <begin position="167"/>
        <end position="189"/>
    </location>
</feature>
<gene>
    <name evidence="2" type="primary">AVEN_65590_1</name>
    <name evidence="2" type="ORF">TNCT_555521</name>
</gene>
<keyword evidence="1" id="KW-0472">Membrane</keyword>
<feature type="transmembrane region" description="Helical" evidence="1">
    <location>
        <begin position="80"/>
        <end position="100"/>
    </location>
</feature>